<dbReference type="EMBL" id="JAELUQ010000014">
    <property type="protein sequence ID" value="KAG7403784.1"/>
    <property type="molecule type" value="Genomic_DNA"/>
</dbReference>
<dbReference type="GO" id="GO:0005634">
    <property type="term" value="C:nucleus"/>
    <property type="evidence" value="ECO:0007669"/>
    <property type="project" value="TreeGrafter"/>
</dbReference>
<feature type="domain" description="DUF7082" evidence="2">
    <location>
        <begin position="328"/>
        <end position="481"/>
    </location>
</feature>
<name>A0A8J5NGK7_FUSOX</name>
<dbReference type="InterPro" id="IPR055509">
    <property type="entry name" value="DUF7082"/>
</dbReference>
<reference evidence="3" key="1">
    <citation type="submission" date="2021-04" db="EMBL/GenBank/DDBJ databases">
        <title>First draft genome resource for Brassicaceae pathogens Fusarium oxysporum f. sp. raphani and Fusarium oxysporum f. sp. rapae.</title>
        <authorList>
            <person name="Asai S."/>
        </authorList>
    </citation>
    <scope>NUCLEOTIDE SEQUENCE</scope>
    <source>
        <strain evidence="3">Tf1208</strain>
    </source>
</reference>
<proteinExistence type="predicted"/>
<organism evidence="3 4">
    <name type="scientific">Fusarium oxysporum f. sp. rapae</name>
    <dbReference type="NCBI Taxonomy" id="485398"/>
    <lineage>
        <taxon>Eukaryota</taxon>
        <taxon>Fungi</taxon>
        <taxon>Dikarya</taxon>
        <taxon>Ascomycota</taxon>
        <taxon>Pezizomycotina</taxon>
        <taxon>Sordariomycetes</taxon>
        <taxon>Hypocreomycetidae</taxon>
        <taxon>Hypocreales</taxon>
        <taxon>Nectriaceae</taxon>
        <taxon>Fusarium</taxon>
        <taxon>Fusarium oxysporum species complex</taxon>
    </lineage>
</organism>
<dbReference type="Pfam" id="PF23305">
    <property type="entry name" value="DUF7082"/>
    <property type="match status" value="1"/>
</dbReference>
<feature type="region of interest" description="Disordered" evidence="1">
    <location>
        <begin position="501"/>
        <end position="526"/>
    </location>
</feature>
<evidence type="ECO:0000313" key="3">
    <source>
        <dbReference type="EMBL" id="KAG7403784.1"/>
    </source>
</evidence>
<feature type="region of interest" description="Disordered" evidence="1">
    <location>
        <begin position="203"/>
        <end position="257"/>
    </location>
</feature>
<dbReference type="Proteomes" id="UP000694050">
    <property type="component" value="Unassembled WGS sequence"/>
</dbReference>
<feature type="region of interest" description="Disordered" evidence="1">
    <location>
        <begin position="1"/>
        <end position="110"/>
    </location>
</feature>
<protein>
    <recommendedName>
        <fullName evidence="2">DUF7082 domain-containing protein</fullName>
    </recommendedName>
</protein>
<feature type="compositionally biased region" description="Polar residues" evidence="1">
    <location>
        <begin position="73"/>
        <end position="92"/>
    </location>
</feature>
<evidence type="ECO:0000313" key="4">
    <source>
        <dbReference type="Proteomes" id="UP000694050"/>
    </source>
</evidence>
<comment type="caution">
    <text evidence="3">The sequence shown here is derived from an EMBL/GenBank/DDBJ whole genome shotgun (WGS) entry which is preliminary data.</text>
</comment>
<dbReference type="PANTHER" id="PTHR39463:SF1">
    <property type="entry name" value="MEDUSA"/>
    <property type="match status" value="1"/>
</dbReference>
<sequence length="910" mass="102207">MNVKRHHRERHEERPHKCDDDGSEKSYGRKENRDQKDRDCNGVEEYASDLTNESLSTPQNSSMAGLSHKMPFTNPNSSNRPLYHSGVQSQAHNRMPQHHGKQQGPPANLSYDHQDALVSERYTDFQLFNQISYVTEEVEQSLTDPSHSAPEIEALTDDYPSAFYATPVKILPKGFYADYTGSQPAQYEIAPYAKMSIDPGPSSSSQLATFPTSRCHSPSPKRLDAQVSGGISPGQWDYHSVSQERHPPAPKPHSLSRPFILPSYTNVNIDQEDGDNDYLDASTNRDCGHAKIDSRTNDRPQLVRTSIITQKNGRNSNGPHFSPSPVQAILKIVGKLESMAEEWTPQERGNCRRIVLFHKTQKGATVNATCQSVSVNEIPSGSICISCIWWAEKGECYVTSVDIVYLLGQLIVGPKLFDRQERERVRCNLDTFESQTIRKINPDTKKFFNIIMGFSDPKPRNLERDIKLFPWRILGDALKEVFRLYSISPSHTVSALNVNPDQRKFTTPEGQRMLSPPRTSTTPQQACPVTEEVEQSLTDPSHSAPEIEALTDDYPSAFYATPVNILPKGFYADYTGSQPAQYEIAPYAKMSIDPGPSSSSPPEARVSDDLLPEQCLSQAQVSKQPMGELQSRQVSVYESPAQRDVPVDPVLTPDIQLDSNSEEAKTSRERSDGVSEGPSGFPYQARPDPDSNLISLHRESSLHGTSIQDESGPDSAGDTIVVCVRPERECHNNNAPTLSPEEHFDGVNDTNPDTEATYDDWDHTIADGKITIYNKNTLLTNFDRGIQHEVPVRDMCPEVQNILDRIYEKFLQEDIKQQEDEAEAEQIHIKRRIRAITQRNTSCSENTDAQQCHEETHSTIDELQKIMPDLKGLDLSRIPVRELDDILETVQDILHNAIHHIKVVLVFCEK</sequence>
<feature type="compositionally biased region" description="Polar residues" evidence="1">
    <location>
        <begin position="203"/>
        <end position="216"/>
    </location>
</feature>
<dbReference type="PANTHER" id="PTHR39463">
    <property type="entry name" value="MEDUSA"/>
    <property type="match status" value="1"/>
</dbReference>
<feature type="compositionally biased region" description="Basic and acidic residues" evidence="1">
    <location>
        <begin position="662"/>
        <end position="673"/>
    </location>
</feature>
<evidence type="ECO:0000256" key="1">
    <source>
        <dbReference type="SAM" id="MobiDB-lite"/>
    </source>
</evidence>
<gene>
    <name evidence="3" type="ORF">Forpe1208_v016157</name>
</gene>
<feature type="region of interest" description="Disordered" evidence="1">
    <location>
        <begin position="638"/>
        <end position="694"/>
    </location>
</feature>
<dbReference type="AlphaFoldDB" id="A0A8J5NGK7"/>
<evidence type="ECO:0000259" key="2">
    <source>
        <dbReference type="Pfam" id="PF23305"/>
    </source>
</evidence>
<feature type="compositionally biased region" description="Polar residues" evidence="1">
    <location>
        <begin position="517"/>
        <end position="526"/>
    </location>
</feature>
<accession>A0A8J5NGK7</accession>
<feature type="compositionally biased region" description="Polar residues" evidence="1">
    <location>
        <begin position="49"/>
        <end position="64"/>
    </location>
</feature>
<feature type="compositionally biased region" description="Basic and acidic residues" evidence="1">
    <location>
        <begin position="10"/>
        <end position="41"/>
    </location>
</feature>